<proteinExistence type="predicted"/>
<feature type="region of interest" description="Disordered" evidence="1">
    <location>
        <begin position="480"/>
        <end position="500"/>
    </location>
</feature>
<dbReference type="PANTHER" id="PTHR35537">
    <property type="entry name" value="DNA DAMAGE-INDUCIBLE APOPTOSIS SUPPRESSOR PROTEIN DDIAS"/>
    <property type="match status" value="1"/>
</dbReference>
<feature type="compositionally biased region" description="Polar residues" evidence="1">
    <location>
        <begin position="341"/>
        <end position="369"/>
    </location>
</feature>
<feature type="region of interest" description="Disordered" evidence="1">
    <location>
        <begin position="425"/>
        <end position="448"/>
    </location>
</feature>
<gene>
    <name evidence="3" type="primary">LOC107112956</name>
</gene>
<feature type="compositionally biased region" description="Polar residues" evidence="1">
    <location>
        <begin position="234"/>
        <end position="257"/>
    </location>
</feature>
<keyword evidence="2" id="KW-1185">Reference proteome</keyword>
<name>A0ABM1K7G3_GEKJA</name>
<sequence>YSCLKCGRSGEARDANYRYRLSLEVADAHRVFLVTVFGSCLEAFFGVTAESLQSQLSRSGKEYQPKASFRTLSTQGRDEWERLSDHHRLLLPWLSPVGIQPSGLKGSCPSPKEGVDRDVTGHENHCAPASLKAARSCLNSPARLDRKREDNAAGWRKEERSHCEPKQGVCERLDNVCEGPPLPETHGNHCKEGEISNSPRDSSICPQGSYNASADLFDASAAGAEVVTGTLSTGQAFSSPGGASTAKSTASGGQPTSAPVAGSALELECSPSSSQDFVPSSQSTPRVRPCQQARLPQGKESVLSQWPPKELPWIDAKWKRPRPAFKGPLAKQLVSRFLKSTRSSDVSSAARDTSATRGLFINSSPAQELSESDGAEWIPPSEKKWRQPLPFQNQKTFGLRRSWDITEKTPFSDRQTRWEIRRGTTGLARTEFSPKSQQPTEANEDVADPEQVTVATPGFCRSNLSSATCSTPNTVNWSPELFGDNSQLPHHGSHSVEPPPSNVSFLLKRALFRPSWSHF</sequence>
<evidence type="ECO:0000313" key="2">
    <source>
        <dbReference type="Proteomes" id="UP000694871"/>
    </source>
</evidence>
<dbReference type="PANTHER" id="PTHR35537:SF1">
    <property type="entry name" value="DNA DAMAGE-INDUCED APOPTOSIS SUPPRESSOR PROTEIN"/>
    <property type="match status" value="1"/>
</dbReference>
<feature type="compositionally biased region" description="Basic and acidic residues" evidence="1">
    <location>
        <begin position="143"/>
        <end position="164"/>
    </location>
</feature>
<feature type="region of interest" description="Disordered" evidence="1">
    <location>
        <begin position="142"/>
        <end position="164"/>
    </location>
</feature>
<dbReference type="SUPFAM" id="SSF50249">
    <property type="entry name" value="Nucleic acid-binding proteins"/>
    <property type="match status" value="1"/>
</dbReference>
<dbReference type="InterPro" id="IPR012340">
    <property type="entry name" value="NA-bd_OB-fold"/>
</dbReference>
<organism evidence="2 3">
    <name type="scientific">Gekko japonicus</name>
    <name type="common">Schlegel's Japanese gecko</name>
    <dbReference type="NCBI Taxonomy" id="146911"/>
    <lineage>
        <taxon>Eukaryota</taxon>
        <taxon>Metazoa</taxon>
        <taxon>Chordata</taxon>
        <taxon>Craniata</taxon>
        <taxon>Vertebrata</taxon>
        <taxon>Euteleostomi</taxon>
        <taxon>Lepidosauria</taxon>
        <taxon>Squamata</taxon>
        <taxon>Bifurcata</taxon>
        <taxon>Gekkota</taxon>
        <taxon>Gekkonidae</taxon>
        <taxon>Gekkoninae</taxon>
        <taxon>Gekko</taxon>
    </lineage>
</organism>
<feature type="region of interest" description="Disordered" evidence="1">
    <location>
        <begin position="181"/>
        <end position="206"/>
    </location>
</feature>
<protein>
    <submittedName>
        <fullName evidence="3">DNA damage-induced apoptosis suppressor protein-like</fullName>
    </submittedName>
</protein>
<evidence type="ECO:0000256" key="1">
    <source>
        <dbReference type="SAM" id="MobiDB-lite"/>
    </source>
</evidence>
<feature type="region of interest" description="Disordered" evidence="1">
    <location>
        <begin position="234"/>
        <end position="304"/>
    </location>
</feature>
<evidence type="ECO:0000313" key="3">
    <source>
        <dbReference type="RefSeq" id="XP_015269650.1"/>
    </source>
</evidence>
<dbReference type="GeneID" id="107112956"/>
<dbReference type="InterPro" id="IPR043522">
    <property type="entry name" value="DDIAS"/>
</dbReference>
<feature type="compositionally biased region" description="Polar residues" evidence="1">
    <location>
        <begin position="195"/>
        <end position="206"/>
    </location>
</feature>
<feature type="region of interest" description="Disordered" evidence="1">
    <location>
        <begin position="341"/>
        <end position="381"/>
    </location>
</feature>
<dbReference type="RefSeq" id="XP_015269650.1">
    <property type="nucleotide sequence ID" value="XM_015414164.1"/>
</dbReference>
<accession>A0ABM1K7G3</accession>
<dbReference type="Gene3D" id="2.40.50.140">
    <property type="entry name" value="Nucleic acid-binding proteins"/>
    <property type="match status" value="1"/>
</dbReference>
<feature type="compositionally biased region" description="Low complexity" evidence="1">
    <location>
        <begin position="270"/>
        <end position="283"/>
    </location>
</feature>
<feature type="non-terminal residue" evidence="3">
    <location>
        <position position="1"/>
    </location>
</feature>
<reference evidence="3" key="1">
    <citation type="submission" date="2025-08" db="UniProtKB">
        <authorList>
            <consortium name="RefSeq"/>
        </authorList>
    </citation>
    <scope>IDENTIFICATION</scope>
</reference>
<dbReference type="Proteomes" id="UP000694871">
    <property type="component" value="Unplaced"/>
</dbReference>